<feature type="domain" description="SMODS-associated and fused to various effectors" evidence="1">
    <location>
        <begin position="339"/>
        <end position="523"/>
    </location>
</feature>
<proteinExistence type="predicted"/>
<evidence type="ECO:0000313" key="2">
    <source>
        <dbReference type="EMBL" id="QQP86033.1"/>
    </source>
</evidence>
<gene>
    <name evidence="2" type="ORF">JHT90_01905</name>
</gene>
<dbReference type="NCBIfam" id="NF033611">
    <property type="entry name" value="SAVED"/>
    <property type="match status" value="1"/>
</dbReference>
<dbReference type="AlphaFoldDB" id="A0A974NGB9"/>
<dbReference type="EMBL" id="CP067393">
    <property type="protein sequence ID" value="QQP86033.1"/>
    <property type="molecule type" value="Genomic_DNA"/>
</dbReference>
<dbReference type="KEGG" id="eaz:JHT90_01905"/>
<evidence type="ECO:0000259" key="1">
    <source>
        <dbReference type="Pfam" id="PF18145"/>
    </source>
</evidence>
<protein>
    <submittedName>
        <fullName evidence="2">SAVED domain-containing protein</fullName>
    </submittedName>
</protein>
<dbReference type="RefSeq" id="WP_201093439.1">
    <property type="nucleotide sequence ID" value="NZ_CP067393.1"/>
</dbReference>
<dbReference type="InterPro" id="IPR040836">
    <property type="entry name" value="SAVED"/>
</dbReference>
<evidence type="ECO:0000313" key="3">
    <source>
        <dbReference type="Proteomes" id="UP000595278"/>
    </source>
</evidence>
<accession>A0A974NGB9</accession>
<dbReference type="Pfam" id="PF18145">
    <property type="entry name" value="SAVED"/>
    <property type="match status" value="1"/>
</dbReference>
<organism evidence="2 3">
    <name type="scientific">Entomomonas asaccharolytica</name>
    <dbReference type="NCBI Taxonomy" id="2785331"/>
    <lineage>
        <taxon>Bacteria</taxon>
        <taxon>Pseudomonadati</taxon>
        <taxon>Pseudomonadota</taxon>
        <taxon>Gammaproteobacteria</taxon>
        <taxon>Pseudomonadales</taxon>
        <taxon>Pseudomonadaceae</taxon>
        <taxon>Entomomonas</taxon>
    </lineage>
</organism>
<name>A0A974NGB9_9GAMM</name>
<sequence>MCNKILVEAKCSDELFSSLTTWKSCNGSKKLIFIYDPRDNGWRYRIVLFIDSVITNALHGELEPSKRTDKINPLKLLLKIVKQADIESHYCKYANDIWPLTGSEIAIDQMFLENEESTNIETVLSNFAEKRKKILKTFFDKRPKLTSRAINYIFSRSMGCCEFDGCAEPLFMGKEGEYGNYGYLAHIIGASGNGPRSEPLVSNDEIADPQNFLFLCDKHHRLIDKVDPEFYDKHVLRRMLEKRKRQRELLSKILKYEEANSLAILSDIAGIPCGISSDEILKAMLDHKLQPSCITPHQTYIGDIKNGHELLENKADIYWSNFLNTYEHEIKTLHNLFTSDSSNLSRHQKVAIFPLGNIPMLFLTGHIIGESRPITLFHRDRNRDGGTWCWNKAETVTSFSWSHNTGGSQDNYSEVVLTLEITAKLNDKLIPEGIANLPRISITADEPQQNPFGSINDFDSLRIKYQEAINFAQDNLKAEHIHILCIAPAITVFALGQKFQPRNSAQLHIYQTGKDYPYYPVFSFNRQIISMTKNSDIKIEF</sequence>
<dbReference type="Proteomes" id="UP000595278">
    <property type="component" value="Chromosome"/>
</dbReference>
<reference evidence="2 3" key="1">
    <citation type="submission" date="2021-01" db="EMBL/GenBank/DDBJ databases">
        <title>Entomomonas sp. F2A isolated from a house cricket (Acheta domesticus).</title>
        <authorList>
            <person name="Spergser J."/>
            <person name="Busse H.-J."/>
        </authorList>
    </citation>
    <scope>NUCLEOTIDE SEQUENCE [LARGE SCALE GENOMIC DNA]</scope>
    <source>
        <strain evidence="2 3">F2A</strain>
    </source>
</reference>
<keyword evidence="3" id="KW-1185">Reference proteome</keyword>